<keyword evidence="4" id="KW-1185">Reference proteome</keyword>
<dbReference type="RefSeq" id="WP_113036238.1">
    <property type="nucleotide sequence ID" value="NZ_QMFB01000043.1"/>
</dbReference>
<dbReference type="Pfam" id="PF00754">
    <property type="entry name" value="F5_F8_type_C"/>
    <property type="match status" value="1"/>
</dbReference>
<evidence type="ECO:0000256" key="1">
    <source>
        <dbReference type="SAM" id="MobiDB-lite"/>
    </source>
</evidence>
<name>A0A329LVB9_9BACL</name>
<dbReference type="PANTHER" id="PTHR36453">
    <property type="entry name" value="SECRETED PROTEIN-RELATED"/>
    <property type="match status" value="1"/>
</dbReference>
<dbReference type="InterPro" id="IPR000421">
    <property type="entry name" value="FA58C"/>
</dbReference>
<evidence type="ECO:0000259" key="2">
    <source>
        <dbReference type="Pfam" id="PF00754"/>
    </source>
</evidence>
<dbReference type="PANTHER" id="PTHR36453:SF1">
    <property type="entry name" value="RIGHT HANDED BETA HELIX DOMAIN-CONTAINING PROTEIN"/>
    <property type="match status" value="1"/>
</dbReference>
<sequence length="947" mass="105353">MNKKNVTGQSPHTVKFHVSPTGSMTSNGELHDPASISRAQELVRHAVKNMTSNIEVFVEGGVYYFDQPLVFTREDSGKGDFDVIWKAKDLGNKPVFSGGKLLDGKWELHDPDKNIYKLQINDPSFITRDLYVNSERCVLARSRDSVIGLQFDTEQAAYEATSPGGSGTTAGLGLQGSVADAVREYGDIGQLEAVRNVRWRHFVVPVEKVEHDIVYMSQTAWKNASATDRVHYDWNGASWRKYGGGVDYFQNAYALLDQKGEFFLDNTKHILYYIPRDGQNMETAEVIAPVLQKIMVVEGRDTAGITTPQPGREKGGIVAEKIRNIVFDGIAFQHNTFLRPGTADGYVCTQAGHTLTGPEEDGPFSDPWGSYAAPPHGAVYVNSGDRIQFVNCEFAKIGSTALIVTHGSRNCVVTKNTFTDLSGGAIYLGDAKHTSDTAPDPHQVGPHFSKTGILEPPIVPLEERELSYNNTISYNLVEWTGKQFPDTVAIWAGYEIGLRLVHNTVQHVSYTGINVGWGWRETGRESRMRDNYIAYNRITDYLLKEADMHDGGGLYMVNAMPGTIIEYNYFNNRTGIGNAVYFDAGLDYAVLRHNVMTRIHHKWVSANVSAFHRGMVAYDNYTEKGYESSLHQHTFDGEYTIMGDNYIHTKVLPEEAIHIAKNAGHAAPYDDSAIDFLYYNLAEGRNVARSSDLSDAGHLEPNPWLEADLGESKPIHSIELRYVQEPAEQDRLTDFYVFISNHELRNKTLTEIWGDPLVNRTEVQEKIGNEPSVIKVADGVKGRYVRLQFKAATSMPSPEEIKINLNTGGSAIPYLKDTNSSFNKSRQEDTAYDIYTRGTEVSSVLLDGNEIAADAYEAVNKKLIRNAFLAPEKISEYLASVGETNKWYPYVKATLASMQEAPATETGKTITLDKHVCASLETGKHTVTIRFENGMELAADLDVCEDV</sequence>
<dbReference type="SUPFAM" id="SSF51126">
    <property type="entry name" value="Pectin lyase-like"/>
    <property type="match status" value="1"/>
</dbReference>
<evidence type="ECO:0000313" key="3">
    <source>
        <dbReference type="EMBL" id="RAV10493.1"/>
    </source>
</evidence>
<dbReference type="InterPro" id="IPR012334">
    <property type="entry name" value="Pectin_lyas_fold"/>
</dbReference>
<dbReference type="Proteomes" id="UP000250369">
    <property type="component" value="Unassembled WGS sequence"/>
</dbReference>
<dbReference type="Gene3D" id="2.60.120.260">
    <property type="entry name" value="Galactose-binding domain-like"/>
    <property type="match status" value="1"/>
</dbReference>
<reference evidence="3 4" key="1">
    <citation type="journal article" date="2009" name="Int. J. Syst. Evol. Microbiol.">
        <title>Paenibacillus contaminans sp. nov., isolated from a contaminated laboratory plate.</title>
        <authorList>
            <person name="Chou J.H."/>
            <person name="Lee J.H."/>
            <person name="Lin M.C."/>
            <person name="Chang P.S."/>
            <person name="Arun A.B."/>
            <person name="Young C.C."/>
            <person name="Chen W.M."/>
        </authorList>
    </citation>
    <scope>NUCLEOTIDE SEQUENCE [LARGE SCALE GENOMIC DNA]</scope>
    <source>
        <strain evidence="3 4">CKOBP-6</strain>
    </source>
</reference>
<dbReference type="SUPFAM" id="SSF49785">
    <property type="entry name" value="Galactose-binding domain-like"/>
    <property type="match status" value="1"/>
</dbReference>
<dbReference type="InterPro" id="IPR011050">
    <property type="entry name" value="Pectin_lyase_fold/virulence"/>
</dbReference>
<gene>
    <name evidence="3" type="ORF">DQG23_37880</name>
</gene>
<dbReference type="OrthoDB" id="9808066at2"/>
<feature type="region of interest" description="Disordered" evidence="1">
    <location>
        <begin position="1"/>
        <end position="31"/>
    </location>
</feature>
<evidence type="ECO:0000313" key="4">
    <source>
        <dbReference type="Proteomes" id="UP000250369"/>
    </source>
</evidence>
<dbReference type="AlphaFoldDB" id="A0A329LVB9"/>
<protein>
    <recommendedName>
        <fullName evidence="2">F5/8 type C domain-containing protein</fullName>
    </recommendedName>
</protein>
<dbReference type="EMBL" id="QMFB01000043">
    <property type="protein sequence ID" value="RAV10493.1"/>
    <property type="molecule type" value="Genomic_DNA"/>
</dbReference>
<accession>A0A329LVB9</accession>
<dbReference type="InterPro" id="IPR008979">
    <property type="entry name" value="Galactose-bd-like_sf"/>
</dbReference>
<feature type="domain" description="F5/8 type C" evidence="2">
    <location>
        <begin position="700"/>
        <end position="793"/>
    </location>
</feature>
<dbReference type="Gene3D" id="2.160.20.10">
    <property type="entry name" value="Single-stranded right-handed beta-helix, Pectin lyase-like"/>
    <property type="match status" value="2"/>
</dbReference>
<feature type="compositionally biased region" description="Polar residues" evidence="1">
    <location>
        <begin position="1"/>
        <end position="12"/>
    </location>
</feature>
<comment type="caution">
    <text evidence="3">The sequence shown here is derived from an EMBL/GenBank/DDBJ whole genome shotgun (WGS) entry which is preliminary data.</text>
</comment>
<proteinExistence type="predicted"/>
<organism evidence="3 4">
    <name type="scientific">Paenibacillus contaminans</name>
    <dbReference type="NCBI Taxonomy" id="450362"/>
    <lineage>
        <taxon>Bacteria</taxon>
        <taxon>Bacillati</taxon>
        <taxon>Bacillota</taxon>
        <taxon>Bacilli</taxon>
        <taxon>Bacillales</taxon>
        <taxon>Paenibacillaceae</taxon>
        <taxon>Paenibacillus</taxon>
    </lineage>
</organism>